<reference evidence="1 2" key="1">
    <citation type="submission" date="2024-03" db="EMBL/GenBank/DDBJ databases">
        <title>The Acrasis kona genome and developmental transcriptomes reveal deep origins of eukaryotic multicellular pathways.</title>
        <authorList>
            <person name="Sheikh S."/>
            <person name="Fu C.-J."/>
            <person name="Brown M.W."/>
            <person name="Baldauf S.L."/>
        </authorList>
    </citation>
    <scope>NUCLEOTIDE SEQUENCE [LARGE SCALE GENOMIC DNA]</scope>
    <source>
        <strain evidence="1 2">ATCC MYA-3509</strain>
    </source>
</reference>
<evidence type="ECO:0000313" key="1">
    <source>
        <dbReference type="EMBL" id="KAL0485581.1"/>
    </source>
</evidence>
<gene>
    <name evidence="1" type="ORF">AKO1_003163</name>
</gene>
<dbReference type="AlphaFoldDB" id="A0AAW2Z8X5"/>
<comment type="caution">
    <text evidence="1">The sequence shown here is derived from an EMBL/GenBank/DDBJ whole genome shotgun (WGS) entry which is preliminary data.</text>
</comment>
<organism evidence="1 2">
    <name type="scientific">Acrasis kona</name>
    <dbReference type="NCBI Taxonomy" id="1008807"/>
    <lineage>
        <taxon>Eukaryota</taxon>
        <taxon>Discoba</taxon>
        <taxon>Heterolobosea</taxon>
        <taxon>Tetramitia</taxon>
        <taxon>Eutetramitia</taxon>
        <taxon>Acrasidae</taxon>
        <taxon>Acrasis</taxon>
    </lineage>
</organism>
<sequence>MNKLLFAGNFNKYFKKKNDVIDEESVPTDQYILQNYNGLLVFGLSPLHFLCQKKNEVTVTNIEFLKAVNTSNNKRDKNIIEPDTPICKISYKYNMEENIKVLSVLSLGKGKLIENNSRLLNEPGMLQHKPLTMGFIGILDPNLLFNNPKDVDNLLLEDQGFVLMDQYSLI</sequence>
<accession>A0AAW2Z8X5</accession>
<dbReference type="InterPro" id="IPR039169">
    <property type="entry name" value="Abitram"/>
</dbReference>
<dbReference type="GO" id="GO:0005634">
    <property type="term" value="C:nucleus"/>
    <property type="evidence" value="ECO:0007669"/>
    <property type="project" value="TreeGrafter"/>
</dbReference>
<dbReference type="PANTHER" id="PTHR13651:SF0">
    <property type="entry name" value="PROTEIN ABITRAM"/>
    <property type="match status" value="1"/>
</dbReference>
<keyword evidence="2" id="KW-1185">Reference proteome</keyword>
<dbReference type="PANTHER" id="PTHR13651">
    <property type="entry name" value="PROTEIN ABITRAM"/>
    <property type="match status" value="1"/>
</dbReference>
<name>A0AAW2Z8X5_9EUKA</name>
<dbReference type="Proteomes" id="UP001431209">
    <property type="component" value="Unassembled WGS sequence"/>
</dbReference>
<evidence type="ECO:0000313" key="2">
    <source>
        <dbReference type="Proteomes" id="UP001431209"/>
    </source>
</evidence>
<protein>
    <submittedName>
        <fullName evidence="1">Uncharacterized protein</fullName>
    </submittedName>
</protein>
<proteinExistence type="predicted"/>
<dbReference type="EMBL" id="JAOPGA020001151">
    <property type="protein sequence ID" value="KAL0485581.1"/>
    <property type="molecule type" value="Genomic_DNA"/>
</dbReference>